<comment type="caution">
    <text evidence="1">The sequence shown here is derived from an EMBL/GenBank/DDBJ whole genome shotgun (WGS) entry which is preliminary data.</text>
</comment>
<name>A0ABD5A110_9LACO</name>
<sequence>MNQFELASEIYGIVGKYEKQHVKSFYASSILDDLQEKGINYVGMSRDIVIFLNSLVKNGLLKKKYIIFNPENQSEKKVFDNLSQVPIDDYINFDFHDIYIDSLSSPLIETFFVFSKDNISLPKDVAPHSLKVRKVGAFKSEIPEKNDNRNINKYYIQNMYIIESKKEIMGDNINQNFNNNTIGQASGKISNKDTTINASDKIIKDIDWKEIYNLISKIGDLKTGNSQVDTAIKDLNNSIKSAHNDNEFEQKAKVTTHINNLYTMCKTAKIGLPLLSKLFQLFGFTG</sequence>
<dbReference type="RefSeq" id="WP_262334091.1">
    <property type="nucleotide sequence ID" value="NZ_JANZQG010000004.1"/>
</dbReference>
<proteinExistence type="predicted"/>
<organism evidence="1 2">
    <name type="scientific">Lactobacillus paragasseri</name>
    <dbReference type="NCBI Taxonomy" id="2107999"/>
    <lineage>
        <taxon>Bacteria</taxon>
        <taxon>Bacillati</taxon>
        <taxon>Bacillota</taxon>
        <taxon>Bacilli</taxon>
        <taxon>Lactobacillales</taxon>
        <taxon>Lactobacillaceae</taxon>
        <taxon>Lactobacillus</taxon>
    </lineage>
</organism>
<evidence type="ECO:0000313" key="2">
    <source>
        <dbReference type="Proteomes" id="UP001169713"/>
    </source>
</evidence>
<accession>A0ABD5A110</accession>
<protein>
    <submittedName>
        <fullName evidence="1">Uncharacterized protein</fullName>
    </submittedName>
</protein>
<reference evidence="1" key="1">
    <citation type="submission" date="2023-07" db="EMBL/GenBank/DDBJ databases">
        <title>Whole Genome Sequencing of Colonoscopy isolates.</title>
        <authorList>
            <person name="Surve S.V."/>
            <person name="Valls R.A."/>
            <person name="Barrak K.E."/>
            <person name="Gardner T.B."/>
            <person name="O'Toole G.A."/>
        </authorList>
    </citation>
    <scope>NUCLEOTIDE SEQUENCE</scope>
    <source>
        <strain evidence="1">GP0003</strain>
    </source>
</reference>
<dbReference type="AlphaFoldDB" id="A0ABD5A110"/>
<dbReference type="EMBL" id="JAUONS010000002">
    <property type="protein sequence ID" value="MDO6361335.1"/>
    <property type="molecule type" value="Genomic_DNA"/>
</dbReference>
<gene>
    <name evidence="1" type="ORF">Q4436_04270</name>
</gene>
<dbReference type="Proteomes" id="UP001169713">
    <property type="component" value="Unassembled WGS sequence"/>
</dbReference>
<evidence type="ECO:0000313" key="1">
    <source>
        <dbReference type="EMBL" id="MDO6361335.1"/>
    </source>
</evidence>